<dbReference type="EMBL" id="MU853253">
    <property type="protein sequence ID" value="KAK4119146.1"/>
    <property type="molecule type" value="Genomic_DNA"/>
</dbReference>
<evidence type="ECO:0000313" key="1">
    <source>
        <dbReference type="EMBL" id="KAK4119146.1"/>
    </source>
</evidence>
<organism evidence="1 2">
    <name type="scientific">Parathielavia appendiculata</name>
    <dbReference type="NCBI Taxonomy" id="2587402"/>
    <lineage>
        <taxon>Eukaryota</taxon>
        <taxon>Fungi</taxon>
        <taxon>Dikarya</taxon>
        <taxon>Ascomycota</taxon>
        <taxon>Pezizomycotina</taxon>
        <taxon>Sordariomycetes</taxon>
        <taxon>Sordariomycetidae</taxon>
        <taxon>Sordariales</taxon>
        <taxon>Chaetomiaceae</taxon>
        <taxon>Parathielavia</taxon>
    </lineage>
</organism>
<name>A0AAN6TSA8_9PEZI</name>
<dbReference type="AlphaFoldDB" id="A0AAN6TSA8"/>
<dbReference type="RefSeq" id="XP_062642919.1">
    <property type="nucleotide sequence ID" value="XM_062793974.1"/>
</dbReference>
<sequence>MPGGPLLAVMTCQHFAWIEVQCSDATGYWRTRARSILRDHNPDVAYASEGCEEDVGILPNLYFVQNTTIPW</sequence>
<proteinExistence type="predicted"/>
<keyword evidence="2" id="KW-1185">Reference proteome</keyword>
<dbReference type="Proteomes" id="UP001302602">
    <property type="component" value="Unassembled WGS sequence"/>
</dbReference>
<gene>
    <name evidence="1" type="ORF">N657DRAFT_650569</name>
</gene>
<comment type="caution">
    <text evidence="1">The sequence shown here is derived from an EMBL/GenBank/DDBJ whole genome shotgun (WGS) entry which is preliminary data.</text>
</comment>
<protein>
    <submittedName>
        <fullName evidence="1">Uncharacterized protein</fullName>
    </submittedName>
</protein>
<reference evidence="1" key="2">
    <citation type="submission" date="2023-05" db="EMBL/GenBank/DDBJ databases">
        <authorList>
            <consortium name="Lawrence Berkeley National Laboratory"/>
            <person name="Steindorff A."/>
            <person name="Hensen N."/>
            <person name="Bonometti L."/>
            <person name="Westerberg I."/>
            <person name="Brannstrom I.O."/>
            <person name="Guillou S."/>
            <person name="Cros-Aarteil S."/>
            <person name="Calhoun S."/>
            <person name="Haridas S."/>
            <person name="Kuo A."/>
            <person name="Mondo S."/>
            <person name="Pangilinan J."/>
            <person name="Riley R."/>
            <person name="Labutti K."/>
            <person name="Andreopoulos B."/>
            <person name="Lipzen A."/>
            <person name="Chen C."/>
            <person name="Yanf M."/>
            <person name="Daum C."/>
            <person name="Ng V."/>
            <person name="Clum A."/>
            <person name="Ohm R."/>
            <person name="Martin F."/>
            <person name="Silar P."/>
            <person name="Natvig D."/>
            <person name="Lalanne C."/>
            <person name="Gautier V."/>
            <person name="Ament-Velasquez S.L."/>
            <person name="Kruys A."/>
            <person name="Hutchinson M.I."/>
            <person name="Powell A.J."/>
            <person name="Barry K."/>
            <person name="Miller A.N."/>
            <person name="Grigoriev I.V."/>
            <person name="Debuchy R."/>
            <person name="Gladieux P."/>
            <person name="Thoren M.H."/>
            <person name="Johannesson H."/>
        </authorList>
    </citation>
    <scope>NUCLEOTIDE SEQUENCE</scope>
    <source>
        <strain evidence="1">CBS 731.68</strain>
    </source>
</reference>
<reference evidence="1" key="1">
    <citation type="journal article" date="2023" name="Mol. Phylogenet. Evol.">
        <title>Genome-scale phylogeny and comparative genomics of the fungal order Sordariales.</title>
        <authorList>
            <person name="Hensen N."/>
            <person name="Bonometti L."/>
            <person name="Westerberg I."/>
            <person name="Brannstrom I.O."/>
            <person name="Guillou S."/>
            <person name="Cros-Aarteil S."/>
            <person name="Calhoun S."/>
            <person name="Haridas S."/>
            <person name="Kuo A."/>
            <person name="Mondo S."/>
            <person name="Pangilinan J."/>
            <person name="Riley R."/>
            <person name="LaButti K."/>
            <person name="Andreopoulos B."/>
            <person name="Lipzen A."/>
            <person name="Chen C."/>
            <person name="Yan M."/>
            <person name="Daum C."/>
            <person name="Ng V."/>
            <person name="Clum A."/>
            <person name="Steindorff A."/>
            <person name="Ohm R.A."/>
            <person name="Martin F."/>
            <person name="Silar P."/>
            <person name="Natvig D.O."/>
            <person name="Lalanne C."/>
            <person name="Gautier V."/>
            <person name="Ament-Velasquez S.L."/>
            <person name="Kruys A."/>
            <person name="Hutchinson M.I."/>
            <person name="Powell A.J."/>
            <person name="Barry K."/>
            <person name="Miller A.N."/>
            <person name="Grigoriev I.V."/>
            <person name="Debuchy R."/>
            <person name="Gladieux P."/>
            <person name="Hiltunen Thoren M."/>
            <person name="Johannesson H."/>
        </authorList>
    </citation>
    <scope>NUCLEOTIDE SEQUENCE</scope>
    <source>
        <strain evidence="1">CBS 731.68</strain>
    </source>
</reference>
<evidence type="ECO:0000313" key="2">
    <source>
        <dbReference type="Proteomes" id="UP001302602"/>
    </source>
</evidence>
<accession>A0AAN6TSA8</accession>
<dbReference type="GeneID" id="87830743"/>